<organism evidence="1 2">
    <name type="scientific">Pelusios castaneus</name>
    <name type="common">West African mud turtle</name>
    <dbReference type="NCBI Taxonomy" id="367368"/>
    <lineage>
        <taxon>Eukaryota</taxon>
        <taxon>Metazoa</taxon>
        <taxon>Chordata</taxon>
        <taxon>Craniata</taxon>
        <taxon>Vertebrata</taxon>
        <taxon>Euteleostomi</taxon>
        <taxon>Archelosauria</taxon>
        <taxon>Testudinata</taxon>
        <taxon>Testudines</taxon>
        <taxon>Pleurodira</taxon>
        <taxon>Pelomedusidae</taxon>
        <taxon>Pelusios</taxon>
    </lineage>
</organism>
<reference evidence="1" key="1">
    <citation type="submission" date="2025-08" db="UniProtKB">
        <authorList>
            <consortium name="Ensembl"/>
        </authorList>
    </citation>
    <scope>IDENTIFICATION</scope>
</reference>
<dbReference type="AlphaFoldDB" id="A0A8C8SUP2"/>
<dbReference type="InterPro" id="IPR026858">
    <property type="entry name" value="Vezatin"/>
</dbReference>
<proteinExistence type="predicted"/>
<dbReference type="Ensembl" id="ENSPCET00000026715.1">
    <property type="protein sequence ID" value="ENSPCEP00000025851.1"/>
    <property type="gene ID" value="ENSPCEG00000019437.1"/>
</dbReference>
<dbReference type="GO" id="GO:0005886">
    <property type="term" value="C:plasma membrane"/>
    <property type="evidence" value="ECO:0007669"/>
    <property type="project" value="TreeGrafter"/>
</dbReference>
<dbReference type="PANTHER" id="PTHR15989:SF5">
    <property type="entry name" value="VEZATIN"/>
    <property type="match status" value="1"/>
</dbReference>
<dbReference type="Proteomes" id="UP000694393">
    <property type="component" value="Unplaced"/>
</dbReference>
<evidence type="ECO:0000313" key="1">
    <source>
        <dbReference type="Ensembl" id="ENSPCEP00000025851.1"/>
    </source>
</evidence>
<dbReference type="GO" id="GO:0098609">
    <property type="term" value="P:cell-cell adhesion"/>
    <property type="evidence" value="ECO:0007669"/>
    <property type="project" value="InterPro"/>
</dbReference>
<evidence type="ECO:0000313" key="2">
    <source>
        <dbReference type="Proteomes" id="UP000694393"/>
    </source>
</evidence>
<reference evidence="1" key="2">
    <citation type="submission" date="2025-09" db="UniProtKB">
        <authorList>
            <consortium name="Ensembl"/>
        </authorList>
    </citation>
    <scope>IDENTIFICATION</scope>
</reference>
<protein>
    <submittedName>
        <fullName evidence="1">Vezatin, adherens junctions transmembrane protein</fullName>
    </submittedName>
</protein>
<name>A0A8C8SUP2_9SAUR</name>
<dbReference type="PANTHER" id="PTHR15989">
    <property type="entry name" value="VEZATIN"/>
    <property type="match status" value="1"/>
</dbReference>
<accession>A0A8C8SUP2</accession>
<sequence>MTPEFDEEVVFENSPLYQYLQDLGHTDFEICSSVSQKTECCTAEERQQEQDTHTNQKWRVLFSMDMLQLRAKPEPGGKKRPLCKILCPEHCRVQCLLTP</sequence>
<keyword evidence="2" id="KW-1185">Reference proteome</keyword>